<dbReference type="Proteomes" id="UP000183257">
    <property type="component" value="Unassembled WGS sequence"/>
</dbReference>
<dbReference type="PROSITE" id="PS51257">
    <property type="entry name" value="PROKAR_LIPOPROTEIN"/>
    <property type="match status" value="1"/>
</dbReference>
<name>A0A1K1R7W4_9FLAO</name>
<evidence type="ECO:0000313" key="2">
    <source>
        <dbReference type="EMBL" id="SFW67915.1"/>
    </source>
</evidence>
<dbReference type="EMBL" id="FPIY01000008">
    <property type="protein sequence ID" value="SFW67915.1"/>
    <property type="molecule type" value="Genomic_DNA"/>
</dbReference>
<dbReference type="OrthoDB" id="1118958at2"/>
<accession>A0A1K1R7W4</accession>
<organism evidence="2 3">
    <name type="scientific">Cellulophaga fucicola</name>
    <dbReference type="NCBI Taxonomy" id="76595"/>
    <lineage>
        <taxon>Bacteria</taxon>
        <taxon>Pseudomonadati</taxon>
        <taxon>Bacteroidota</taxon>
        <taxon>Flavobacteriia</taxon>
        <taxon>Flavobacteriales</taxon>
        <taxon>Flavobacteriaceae</taxon>
        <taxon>Cellulophaga</taxon>
    </lineage>
</organism>
<evidence type="ECO:0000313" key="3">
    <source>
        <dbReference type="Proteomes" id="UP000183257"/>
    </source>
</evidence>
<proteinExistence type="predicted"/>
<protein>
    <recommendedName>
        <fullName evidence="4">DUF3575 domain-containing protein</fullName>
    </recommendedName>
</protein>
<gene>
    <name evidence="2" type="ORF">SAMN05660313_03349</name>
</gene>
<dbReference type="STRING" id="76595.SAMN05660313_03349"/>
<evidence type="ECO:0008006" key="4">
    <source>
        <dbReference type="Google" id="ProtNLM"/>
    </source>
</evidence>
<feature type="chain" id="PRO_5012611309" description="DUF3575 domain-containing protein" evidence="1">
    <location>
        <begin position="21"/>
        <end position="263"/>
    </location>
</feature>
<keyword evidence="1" id="KW-0732">Signal</keyword>
<sequence>MKKQILVLTTFLSVSCLTYAQELESTEETPADEISVLDYQNKKNIVKFSLTSLVFKNFQFQYERVLNKTFSVALSYGTIPKSGIPFGKSIKEIAGDGDLTKIIADGKVGYSSFTPEVRIYTGKKGYGKGFYLAPFFRASKYTFENINFDYDLDNGDTATINTSGTLKGSTFGLLLGSQFNLGHNLVLDWWIAGPHIGTSNGDLRGTTSRVLSQNEQDALLDSLQDTDITFVDAEYKVDENGAEISLDGPWAGVRAGLSIGYRF</sequence>
<dbReference type="RefSeq" id="WP_072304961.1">
    <property type="nucleotide sequence ID" value="NZ_FPIY01000008.1"/>
</dbReference>
<keyword evidence="3" id="KW-1185">Reference proteome</keyword>
<evidence type="ECO:0000256" key="1">
    <source>
        <dbReference type="SAM" id="SignalP"/>
    </source>
</evidence>
<reference evidence="3" key="1">
    <citation type="submission" date="2016-11" db="EMBL/GenBank/DDBJ databases">
        <authorList>
            <person name="Varghese N."/>
            <person name="Submissions S."/>
        </authorList>
    </citation>
    <scope>NUCLEOTIDE SEQUENCE [LARGE SCALE GENOMIC DNA]</scope>
    <source>
        <strain evidence="3">DSM 24786</strain>
    </source>
</reference>
<dbReference type="AlphaFoldDB" id="A0A1K1R7W4"/>
<feature type="signal peptide" evidence="1">
    <location>
        <begin position="1"/>
        <end position="20"/>
    </location>
</feature>